<feature type="domain" description="Mic1" evidence="1">
    <location>
        <begin position="591"/>
        <end position="784"/>
    </location>
</feature>
<dbReference type="InterPro" id="IPR049040">
    <property type="entry name" value="RMC1_N"/>
</dbReference>
<accession>A0A0D2WIU1</accession>
<feature type="domain" description="Regulator of MON1-CCZ1 complex N-terminal" evidence="2">
    <location>
        <begin position="47"/>
        <end position="164"/>
    </location>
</feature>
<dbReference type="AlphaFoldDB" id="A0A0D2WIU1"/>
<dbReference type="GO" id="GO:0005765">
    <property type="term" value="C:lysosomal membrane"/>
    <property type="evidence" value="ECO:0007669"/>
    <property type="project" value="TreeGrafter"/>
</dbReference>
<dbReference type="GO" id="GO:0010506">
    <property type="term" value="P:regulation of autophagy"/>
    <property type="evidence" value="ECO:0007669"/>
    <property type="project" value="InterPro"/>
</dbReference>
<evidence type="ECO:0000313" key="3">
    <source>
        <dbReference type="EMBL" id="KJE89048.1"/>
    </source>
</evidence>
<dbReference type="PhylomeDB" id="A0A0D2WIU1"/>
<dbReference type="InterPro" id="IPR040371">
    <property type="entry name" value="RMC1"/>
</dbReference>
<name>A0A0D2WIU1_CAPO3</name>
<protein>
    <submittedName>
        <fullName evidence="3">Uncharacterized protein</fullName>
    </submittedName>
</protein>
<dbReference type="RefSeq" id="XP_004365477.1">
    <property type="nucleotide sequence ID" value="XM_004365420.2"/>
</dbReference>
<sequence length="809" mass="89925">MTSSSSSSSSAAASSGVTAASFQQHYLYLSPEYPLRFTPPVERQASVFFDESNRQVFAVRDKDNTTEVTVFAVNKSNPMRYNIHGKGNIVSVKFSLDQKILTVQKTARDIDFININDRTEFTYSCKSKSATQIIGFHWTYMNELVLVTTQGIELFKLDPGKQSLKLIKAVSVAVNWYNYSHEHRILLVSTSLQANVMYGFHFKSGAMTRLPRFDVELPASYNKVQPRLHESDLTIAMVYGRLYCLHVRSTGLSPDQHHSSGSAEIVLYQLTREAVTKKAILDLQVDGKFAINVVDNVIVVHRQESRTSMLFDIRLPPRDVYSSNGLLRPVSPSPYRTASPVASPVSSTHPSLLGNAAMVASEVPIFDHVLAPLSIAPFRLRNEIKGDPSADSATTAANPIDCELYAVSWVVFQPNLVIDAKLGVLWQLSIKLDAIVNMISDKNRLVDFLLRRTNSKQVLLQVCRTLLEEASPSWLSTISIVFDQLNAVYKSSSIGTDGLPLPEQQPAMFMSAAARWLSTSTSMSAAAASIAASSATASTTLASSSPRSASIGSGTIVVASEQPMSQTNLLAGLDADAAFSDAALSGGTVVDARTSLQRSLGKGCVVIDQADMFSAVFHPLEESKDFKYRSFVAVLVEYIRSLSVFKIPVQHYLYELVINLLVRNNRYYQLHQFLQYHVVNDSKHVACLLLSLENTYPPAYQLALDMLKRLPNSDAEIVDVFLSKGAVLGALRYIRSQNLESTADARQFLEVAVSTKDDMLFYTVFKFFEQRNIKYRKSPEFTKDDRCEAYVQRFQEHFRSGPHLTQFQS</sequence>
<dbReference type="eggNOG" id="KOG2377">
    <property type="taxonomic scope" value="Eukaryota"/>
</dbReference>
<evidence type="ECO:0000259" key="2">
    <source>
        <dbReference type="Pfam" id="PF21029"/>
    </source>
</evidence>
<dbReference type="EMBL" id="KE346360">
    <property type="protein sequence ID" value="KJE89048.1"/>
    <property type="molecule type" value="Genomic_DNA"/>
</dbReference>
<dbReference type="STRING" id="595528.A0A0D2WIU1"/>
<evidence type="ECO:0000313" key="4">
    <source>
        <dbReference type="Proteomes" id="UP000008743"/>
    </source>
</evidence>
<dbReference type="OrthoDB" id="26384at2759"/>
<dbReference type="InParanoid" id="A0A0D2WIU1"/>
<dbReference type="GO" id="GO:0035658">
    <property type="term" value="C:Mon1-Ccz1 complex"/>
    <property type="evidence" value="ECO:0007669"/>
    <property type="project" value="InterPro"/>
</dbReference>
<organism evidence="3 4">
    <name type="scientific">Capsaspora owczarzaki (strain ATCC 30864)</name>
    <dbReference type="NCBI Taxonomy" id="595528"/>
    <lineage>
        <taxon>Eukaryota</taxon>
        <taxon>Filasterea</taxon>
        <taxon>Capsaspora</taxon>
    </lineage>
</organism>
<dbReference type="Pfam" id="PF21029">
    <property type="entry name" value="RMC1_N"/>
    <property type="match status" value="1"/>
</dbReference>
<reference evidence="4" key="1">
    <citation type="submission" date="2011-02" db="EMBL/GenBank/DDBJ databases">
        <title>The Genome Sequence of Capsaspora owczarzaki ATCC 30864.</title>
        <authorList>
            <person name="Russ C."/>
            <person name="Cuomo C."/>
            <person name="Burger G."/>
            <person name="Gray M.W."/>
            <person name="Holland P.W.H."/>
            <person name="King N."/>
            <person name="Lang F.B.F."/>
            <person name="Roger A.J."/>
            <person name="Ruiz-Trillo I."/>
            <person name="Young S.K."/>
            <person name="Zeng Q."/>
            <person name="Gargeya S."/>
            <person name="Alvarado L."/>
            <person name="Berlin A."/>
            <person name="Chapman S.B."/>
            <person name="Chen Z."/>
            <person name="Freedman E."/>
            <person name="Gellesch M."/>
            <person name="Goldberg J."/>
            <person name="Griggs A."/>
            <person name="Gujja S."/>
            <person name="Heilman E."/>
            <person name="Heiman D."/>
            <person name="Howarth C."/>
            <person name="Mehta T."/>
            <person name="Neiman D."/>
            <person name="Pearson M."/>
            <person name="Roberts A."/>
            <person name="Saif S."/>
            <person name="Shea T."/>
            <person name="Shenoy N."/>
            <person name="Sisk P."/>
            <person name="Stolte C."/>
            <person name="Sykes S."/>
            <person name="White J."/>
            <person name="Yandava C."/>
            <person name="Haas B."/>
            <person name="Nusbaum C."/>
            <person name="Birren B."/>
        </authorList>
    </citation>
    <scope>NUCLEOTIDE SEQUENCE</scope>
    <source>
        <strain evidence="4">ATCC 30864</strain>
    </source>
</reference>
<dbReference type="PANTHER" id="PTHR12897:SF4">
    <property type="entry name" value="REGULATOR OF MON1-CCZ1 COMPLEX"/>
    <property type="match status" value="1"/>
</dbReference>
<proteinExistence type="predicted"/>
<evidence type="ECO:0000259" key="1">
    <source>
        <dbReference type="Pfam" id="PF07035"/>
    </source>
</evidence>
<dbReference type="PANTHER" id="PTHR12897">
    <property type="entry name" value="COLON CANCER-ASSOCIATED PROTEIN MIC1"/>
    <property type="match status" value="1"/>
</dbReference>
<keyword evidence="4" id="KW-1185">Reference proteome</keyword>
<dbReference type="Proteomes" id="UP000008743">
    <property type="component" value="Unassembled WGS sequence"/>
</dbReference>
<dbReference type="GO" id="GO:0031902">
    <property type="term" value="C:late endosome membrane"/>
    <property type="evidence" value="ECO:0007669"/>
    <property type="project" value="TreeGrafter"/>
</dbReference>
<dbReference type="Pfam" id="PF07035">
    <property type="entry name" value="RMC1_C"/>
    <property type="match status" value="1"/>
</dbReference>
<dbReference type="InterPro" id="IPR009755">
    <property type="entry name" value="RMC1_C"/>
</dbReference>
<gene>
    <name evidence="3" type="ORF">CAOG_000606</name>
</gene>
<dbReference type="OMA" id="CSTHHNG"/>
<dbReference type="SUPFAM" id="SSF50960">
    <property type="entry name" value="TolB, C-terminal domain"/>
    <property type="match status" value="1"/>
</dbReference>